<dbReference type="InterPro" id="IPR043128">
    <property type="entry name" value="Rev_trsase/Diguanyl_cyclase"/>
</dbReference>
<accession>A0A9W6XUJ7</accession>
<evidence type="ECO:0000313" key="1">
    <source>
        <dbReference type="EMBL" id="GMF46030.1"/>
    </source>
</evidence>
<protein>
    <submittedName>
        <fullName evidence="1">Unnamed protein product</fullName>
    </submittedName>
</protein>
<dbReference type="PANTHER" id="PTHR33064">
    <property type="entry name" value="POL PROTEIN"/>
    <property type="match status" value="1"/>
</dbReference>
<dbReference type="PANTHER" id="PTHR33064:SF37">
    <property type="entry name" value="RIBONUCLEASE H"/>
    <property type="match status" value="1"/>
</dbReference>
<dbReference type="OrthoDB" id="125954at2759"/>
<keyword evidence="2" id="KW-1185">Reference proteome</keyword>
<dbReference type="InterPro" id="IPR051320">
    <property type="entry name" value="Viral_Replic_Matur_Polypro"/>
</dbReference>
<evidence type="ECO:0000313" key="2">
    <source>
        <dbReference type="Proteomes" id="UP001165121"/>
    </source>
</evidence>
<organism evidence="1 2">
    <name type="scientific">Phytophthora fragariaefolia</name>
    <dbReference type="NCBI Taxonomy" id="1490495"/>
    <lineage>
        <taxon>Eukaryota</taxon>
        <taxon>Sar</taxon>
        <taxon>Stramenopiles</taxon>
        <taxon>Oomycota</taxon>
        <taxon>Peronosporomycetes</taxon>
        <taxon>Peronosporales</taxon>
        <taxon>Peronosporaceae</taxon>
        <taxon>Phytophthora</taxon>
    </lineage>
</organism>
<dbReference type="SUPFAM" id="SSF56672">
    <property type="entry name" value="DNA/RNA polymerases"/>
    <property type="match status" value="1"/>
</dbReference>
<dbReference type="AlphaFoldDB" id="A0A9W6XUJ7"/>
<proteinExistence type="predicted"/>
<dbReference type="InterPro" id="IPR043502">
    <property type="entry name" value="DNA/RNA_pol_sf"/>
</dbReference>
<comment type="caution">
    <text evidence="1">The sequence shown here is derived from an EMBL/GenBank/DDBJ whole genome shotgun (WGS) entry which is preliminary data.</text>
</comment>
<name>A0A9W6XUJ7_9STRA</name>
<dbReference type="EMBL" id="BSXT01001907">
    <property type="protein sequence ID" value="GMF46030.1"/>
    <property type="molecule type" value="Genomic_DNA"/>
</dbReference>
<sequence>MEPAVFPQGESVCYHEGGELFAEDVESHMAALPEVVTTTEERLKDNALHGYLKIRADVANDPGPRDVFLTGEAETEQKPSVLGRRVYIDNILVTTDSWDTLCHKVDRLPDACYKWNLSINVVNSFWRLRKVDYLSHQVSMEGLEDHPKDLQALTDLSFPSTLRAMQSVMGSLNYYSRFIEGFAIYASVLYKLR</sequence>
<dbReference type="Gene3D" id="3.30.70.270">
    <property type="match status" value="2"/>
</dbReference>
<reference evidence="1" key="1">
    <citation type="submission" date="2023-04" db="EMBL/GenBank/DDBJ databases">
        <title>Phytophthora fragariaefolia NBRC 109709.</title>
        <authorList>
            <person name="Ichikawa N."/>
            <person name="Sato H."/>
            <person name="Tonouchi N."/>
        </authorList>
    </citation>
    <scope>NUCLEOTIDE SEQUENCE</scope>
    <source>
        <strain evidence="1">NBRC 109709</strain>
    </source>
</reference>
<dbReference type="Proteomes" id="UP001165121">
    <property type="component" value="Unassembled WGS sequence"/>
</dbReference>
<gene>
    <name evidence="1" type="ORF">Pfra01_001677100</name>
</gene>